<organism evidence="1 2">
    <name type="scientific">Diaporthe eres</name>
    <name type="common">Phomopsis oblonga</name>
    <dbReference type="NCBI Taxonomy" id="83184"/>
    <lineage>
        <taxon>Eukaryota</taxon>
        <taxon>Fungi</taxon>
        <taxon>Dikarya</taxon>
        <taxon>Ascomycota</taxon>
        <taxon>Pezizomycotina</taxon>
        <taxon>Sordariomycetes</taxon>
        <taxon>Sordariomycetidae</taxon>
        <taxon>Diaporthales</taxon>
        <taxon>Diaporthaceae</taxon>
        <taxon>Diaporthe</taxon>
        <taxon>Diaporthe eres species complex</taxon>
    </lineage>
</organism>
<proteinExistence type="predicted"/>
<accession>A0ABR1NPP2</accession>
<evidence type="ECO:0000313" key="2">
    <source>
        <dbReference type="Proteomes" id="UP001430848"/>
    </source>
</evidence>
<name>A0ABR1NPP2_DIAER</name>
<sequence length="268" mass="30897">MASPTPLPLELRLDIYERYLTHYFDGPGICILPEIPFSEFQFFRSRIVMLRILSIQRGAWHGSSCGTEYVRARKVKLPVPPVLQAESGDVRSHLLKWLAKHKGIKPDESAAPTLRFRDRAYTPEHDFLYLGNPIKVQEFSRILNPKDSWMICPVFAPRIRRIALPASIRHMEFLPLFLFLQRLDTLPGLRELAFAFVELDHGELNFIDSVPKKNPAAYTLERLSDGDIPDYRRKLSRSIEGLEAFIRPMLGTHTRSLKITACKMIPRC</sequence>
<gene>
    <name evidence="1" type="ORF">SLS63_013030</name>
</gene>
<protein>
    <submittedName>
        <fullName evidence="1">Uncharacterized protein</fullName>
    </submittedName>
</protein>
<dbReference type="EMBL" id="JAKNSF020000160">
    <property type="protein sequence ID" value="KAK7710167.1"/>
    <property type="molecule type" value="Genomic_DNA"/>
</dbReference>
<keyword evidence="2" id="KW-1185">Reference proteome</keyword>
<dbReference type="Proteomes" id="UP001430848">
    <property type="component" value="Unassembled WGS sequence"/>
</dbReference>
<evidence type="ECO:0000313" key="1">
    <source>
        <dbReference type="EMBL" id="KAK7710167.1"/>
    </source>
</evidence>
<reference evidence="1 2" key="1">
    <citation type="submission" date="2024-02" db="EMBL/GenBank/DDBJ databases">
        <title>De novo assembly and annotation of 12 fungi associated with fruit tree decline syndrome in Ontario, Canada.</title>
        <authorList>
            <person name="Sulman M."/>
            <person name="Ellouze W."/>
            <person name="Ilyukhin E."/>
        </authorList>
    </citation>
    <scope>NUCLEOTIDE SEQUENCE [LARGE SCALE GENOMIC DNA]</scope>
    <source>
        <strain evidence="1 2">M169</strain>
    </source>
</reference>
<comment type="caution">
    <text evidence="1">The sequence shown here is derived from an EMBL/GenBank/DDBJ whole genome shotgun (WGS) entry which is preliminary data.</text>
</comment>